<dbReference type="GO" id="GO:0030245">
    <property type="term" value="P:cellulose catabolic process"/>
    <property type="evidence" value="ECO:0007669"/>
    <property type="project" value="UniProtKB-KW"/>
</dbReference>
<dbReference type="PROSITE" id="PS00659">
    <property type="entry name" value="GLYCOSYL_HYDROL_F5"/>
    <property type="match status" value="1"/>
</dbReference>
<dbReference type="STRING" id="1156394.T0RBJ4"/>
<dbReference type="RefSeq" id="XP_008619633.1">
    <property type="nucleotide sequence ID" value="XM_008621411.1"/>
</dbReference>
<keyword evidence="12" id="KW-1185">Reference proteome</keyword>
<proteinExistence type="inferred from homology"/>
<evidence type="ECO:0000313" key="12">
    <source>
        <dbReference type="Proteomes" id="UP000030762"/>
    </source>
</evidence>
<comment type="similarity">
    <text evidence="1 7">Belongs to the glycosyl hydrolase 5 (cellulase A) family.</text>
</comment>
<evidence type="ECO:0000313" key="11">
    <source>
        <dbReference type="EMBL" id="EQC26912.1"/>
    </source>
</evidence>
<evidence type="ECO:0000256" key="6">
    <source>
        <dbReference type="ARBA" id="ARBA00023326"/>
    </source>
</evidence>
<keyword evidence="5 7" id="KW-0326">Glycosidase</keyword>
<dbReference type="EMBL" id="JH767218">
    <property type="protein sequence ID" value="EQC26912.1"/>
    <property type="molecule type" value="Genomic_DNA"/>
</dbReference>
<evidence type="ECO:0000256" key="2">
    <source>
        <dbReference type="ARBA" id="ARBA00022801"/>
    </source>
</evidence>
<keyword evidence="2 7" id="KW-0378">Hydrolase</keyword>
<accession>T0RBJ4</accession>
<evidence type="ECO:0000256" key="1">
    <source>
        <dbReference type="ARBA" id="ARBA00005641"/>
    </source>
</evidence>
<dbReference type="PANTHER" id="PTHR35923">
    <property type="entry name" value="MAJOR EXTRACELLULAR ENDOGLUCANASE"/>
    <property type="match status" value="1"/>
</dbReference>
<dbReference type="InterPro" id="IPR017853">
    <property type="entry name" value="GH"/>
</dbReference>
<keyword evidence="6" id="KW-0624">Polysaccharide degradation</keyword>
<evidence type="ECO:0000256" key="5">
    <source>
        <dbReference type="ARBA" id="ARBA00023295"/>
    </source>
</evidence>
<feature type="region of interest" description="Disordered" evidence="8">
    <location>
        <begin position="591"/>
        <end position="623"/>
    </location>
</feature>
<dbReference type="OMA" id="NWPRAVE"/>
<protein>
    <recommendedName>
        <fullName evidence="10">Glycoside hydrolase family 5 domain-containing protein</fullName>
    </recommendedName>
</protein>
<dbReference type="VEuPathDB" id="FungiDB:SDRG_15245"/>
<keyword evidence="3" id="KW-0136">Cellulose degradation</keyword>
<evidence type="ECO:0000256" key="7">
    <source>
        <dbReference type="RuleBase" id="RU361153"/>
    </source>
</evidence>
<dbReference type="GO" id="GO:0004553">
    <property type="term" value="F:hydrolase activity, hydrolyzing O-glycosyl compounds"/>
    <property type="evidence" value="ECO:0007669"/>
    <property type="project" value="InterPro"/>
</dbReference>
<keyword evidence="4" id="KW-0119">Carbohydrate metabolism</keyword>
<dbReference type="GeneID" id="19955972"/>
<evidence type="ECO:0000259" key="10">
    <source>
        <dbReference type="Pfam" id="PF00150"/>
    </source>
</evidence>
<keyword evidence="9" id="KW-0812">Transmembrane</keyword>
<dbReference type="InterPro" id="IPR001547">
    <property type="entry name" value="Glyco_hydro_5"/>
</dbReference>
<dbReference type="Gene3D" id="3.20.20.80">
    <property type="entry name" value="Glycosidases"/>
    <property type="match status" value="1"/>
</dbReference>
<dbReference type="SUPFAM" id="SSF51445">
    <property type="entry name" value="(Trans)glycosidases"/>
    <property type="match status" value="1"/>
</dbReference>
<feature type="compositionally biased region" description="Low complexity" evidence="8">
    <location>
        <begin position="598"/>
        <end position="623"/>
    </location>
</feature>
<dbReference type="InParanoid" id="T0RBJ4"/>
<dbReference type="InterPro" id="IPR018087">
    <property type="entry name" value="Glyco_hydro_5_CS"/>
</dbReference>
<evidence type="ECO:0000256" key="3">
    <source>
        <dbReference type="ARBA" id="ARBA00023001"/>
    </source>
</evidence>
<name>T0RBJ4_SAPDV</name>
<dbReference type="PANTHER" id="PTHR35923:SF2">
    <property type="entry name" value="ENDOGLUCANASE"/>
    <property type="match status" value="1"/>
</dbReference>
<gene>
    <name evidence="11" type="ORF">SDRG_15245</name>
</gene>
<sequence>MAAPTQGGGRPPYQYMDSTSHVQDDDMAHVPVWQDSSAEHMYGDYVNPGGVAVMESTEHASVRPSTILDSSRTSTAAAMKPDIKVGVSEEANSEKKHTGRKRVWPGWLLLFLVFGGAVFGIFWFGRKLYFKAQGQQTLSQKILDRTPAPPTPAKICELPNFVGDGFGGVVAKYSSGLVKPIVITGINWSGMENVEGVPHGLAFGQSTMDAISAKLVDQGVTAVRLPLNVQMILSNAAPNVKDFVDPVVNAEFNVNTYMDMIKKVIVGLAKQQIAVLLDIHKLDPKNLNTDASEGLWYSATVTEAQTIKAITMLATTLCNANYYNVIGIDLKNEPHKGCWPASATTADPSCPTTNNWQQGATRLGNAMLKACPKWMAYVEGTLEQIETAYPNTNGGSKLSYGDWWGASLNNVSTNPVVLSLKNKVVYAPHFYSPSVYPAAYYFAVQDGDKSIFTEFPNDADGNAKLQSNVYAALDRSFGKAMAAAKAPVMFGEFGGIYGVNDKWPSKSSTRAIEAFVAYSQDRNMSGGFAWSLNSESFYEYNPSKGEYMYGLYTDNTWAAYNEDYSAALRKFKGSGTIFCVKVDASSVVDAGDTDTSGSATSGVVTVPPTSSKTPTPTTAKTTL</sequence>
<reference evidence="11 12" key="1">
    <citation type="submission" date="2012-04" db="EMBL/GenBank/DDBJ databases">
        <title>The Genome Sequence of Saprolegnia declina VS20.</title>
        <authorList>
            <consortium name="The Broad Institute Genome Sequencing Platform"/>
            <person name="Russ C."/>
            <person name="Nusbaum C."/>
            <person name="Tyler B."/>
            <person name="van West P."/>
            <person name="Dieguez-Uribeondo J."/>
            <person name="de Bruijn I."/>
            <person name="Tripathy S."/>
            <person name="Jiang R."/>
            <person name="Young S.K."/>
            <person name="Zeng Q."/>
            <person name="Gargeya S."/>
            <person name="Fitzgerald M."/>
            <person name="Haas B."/>
            <person name="Abouelleil A."/>
            <person name="Alvarado L."/>
            <person name="Arachchi H.M."/>
            <person name="Berlin A."/>
            <person name="Chapman S.B."/>
            <person name="Goldberg J."/>
            <person name="Griggs A."/>
            <person name="Gujja S."/>
            <person name="Hansen M."/>
            <person name="Howarth C."/>
            <person name="Imamovic A."/>
            <person name="Larimer J."/>
            <person name="McCowen C."/>
            <person name="Montmayeur A."/>
            <person name="Murphy C."/>
            <person name="Neiman D."/>
            <person name="Pearson M."/>
            <person name="Priest M."/>
            <person name="Roberts A."/>
            <person name="Saif S."/>
            <person name="Shea T."/>
            <person name="Sisk P."/>
            <person name="Sykes S."/>
            <person name="Wortman J."/>
            <person name="Nusbaum C."/>
            <person name="Birren B."/>
        </authorList>
    </citation>
    <scope>NUCLEOTIDE SEQUENCE [LARGE SCALE GENOMIC DNA]</scope>
    <source>
        <strain evidence="11 12">VS20</strain>
    </source>
</reference>
<dbReference type="Proteomes" id="UP000030762">
    <property type="component" value="Unassembled WGS sequence"/>
</dbReference>
<dbReference type="Pfam" id="PF00150">
    <property type="entry name" value="Cellulase"/>
    <property type="match status" value="1"/>
</dbReference>
<feature type="domain" description="Glycoside hydrolase family 5" evidence="10">
    <location>
        <begin position="186"/>
        <end position="535"/>
    </location>
</feature>
<organism evidence="11 12">
    <name type="scientific">Saprolegnia diclina (strain VS20)</name>
    <dbReference type="NCBI Taxonomy" id="1156394"/>
    <lineage>
        <taxon>Eukaryota</taxon>
        <taxon>Sar</taxon>
        <taxon>Stramenopiles</taxon>
        <taxon>Oomycota</taxon>
        <taxon>Saprolegniomycetes</taxon>
        <taxon>Saprolegniales</taxon>
        <taxon>Saprolegniaceae</taxon>
        <taxon>Saprolegnia</taxon>
    </lineage>
</organism>
<evidence type="ECO:0000256" key="8">
    <source>
        <dbReference type="SAM" id="MobiDB-lite"/>
    </source>
</evidence>
<keyword evidence="9" id="KW-1133">Transmembrane helix</keyword>
<feature type="transmembrane region" description="Helical" evidence="9">
    <location>
        <begin position="103"/>
        <end position="125"/>
    </location>
</feature>
<keyword evidence="9" id="KW-0472">Membrane</keyword>
<dbReference type="AlphaFoldDB" id="T0RBJ4"/>
<evidence type="ECO:0000256" key="9">
    <source>
        <dbReference type="SAM" id="Phobius"/>
    </source>
</evidence>
<evidence type="ECO:0000256" key="4">
    <source>
        <dbReference type="ARBA" id="ARBA00023277"/>
    </source>
</evidence>
<dbReference type="OrthoDB" id="442731at2759"/>